<dbReference type="AlphaFoldDB" id="A0A9C7QWD4"/>
<proteinExistence type="predicted"/>
<feature type="transmembrane region" description="Helical" evidence="1">
    <location>
        <begin position="150"/>
        <end position="168"/>
    </location>
</feature>
<feature type="transmembrane region" description="Helical" evidence="1">
    <location>
        <begin position="7"/>
        <end position="31"/>
    </location>
</feature>
<dbReference type="Pfam" id="PF03929">
    <property type="entry name" value="PepSY_TM"/>
    <property type="match status" value="1"/>
</dbReference>
<dbReference type="PANTHER" id="PTHR34219">
    <property type="entry name" value="IRON-REGULATED INNER MEMBRANE PROTEIN-RELATED"/>
    <property type="match status" value="1"/>
</dbReference>
<feature type="transmembrane region" description="Helical" evidence="1">
    <location>
        <begin position="387"/>
        <end position="418"/>
    </location>
</feature>
<evidence type="ECO:0000313" key="3">
    <source>
        <dbReference type="Proteomes" id="UP000262210"/>
    </source>
</evidence>
<feature type="transmembrane region" description="Helical" evidence="1">
    <location>
        <begin position="346"/>
        <end position="367"/>
    </location>
</feature>
<keyword evidence="1" id="KW-1133">Transmembrane helix</keyword>
<keyword evidence="1" id="KW-0472">Membrane</keyword>
<comment type="caution">
    <text evidence="2">The sequence shown here is derived from an EMBL/GenBank/DDBJ whole genome shotgun (WGS) entry which is preliminary data.</text>
</comment>
<dbReference type="PANTHER" id="PTHR34219:SF1">
    <property type="entry name" value="PEPSY DOMAIN-CONTAINING PROTEIN"/>
    <property type="match status" value="1"/>
</dbReference>
<sequence length="428" mass="47598">MALLSRLHFYLGVFIGPFILLAAVSGTLYVLTPQLENRLYAHLLFTNTPGTPQTLEQQIYAAQRIVGFQTPIIAVRPASGEGHSTRIMFSDPTLKPGENRALFINPVSLDVLGESRVYGTSGILPLRMTISYLHSGTLFGSFGRYYSELAASWLWLAALGGLALRVAHKRKNKNGRPRRHASLGTQLLPLLLFFSATGLTWSQLAGENIAQVRQWLDWRTPALNTALDKTASPVDAHQHHSHHGSDAKTMRNPWPGLFDGILLQAQLNGIEADKLEIRPSLDANHAWTVSEIDRSWPTRINAVAIDPASFKILDRLEFERFPLIAKLIRWGIDAHMGVLFGVVNQLLLALFGVGLCTMIVWGYLMWWRRRPTRVNNVPSLVALWRTLPIGISVSLVIFTAACAVLIPLFGVGLILMLLADSLINRKKR</sequence>
<name>A0A9C7QWD4_9GAMM</name>
<reference evidence="2 3" key="1">
    <citation type="journal article" date="2018" name="Nat. Biotechnol.">
        <title>A standardized bacterial taxonomy based on genome phylogeny substantially revises the tree of life.</title>
        <authorList>
            <person name="Parks D.H."/>
            <person name="Chuvochina M."/>
            <person name="Waite D.W."/>
            <person name="Rinke C."/>
            <person name="Skarshewski A."/>
            <person name="Chaumeil P.A."/>
            <person name="Hugenholtz P."/>
        </authorList>
    </citation>
    <scope>NUCLEOTIDE SEQUENCE [LARGE SCALE GENOMIC DNA]</scope>
    <source>
        <strain evidence="2">UBA11264</strain>
    </source>
</reference>
<dbReference type="InterPro" id="IPR005625">
    <property type="entry name" value="PepSY-ass_TM"/>
</dbReference>
<organism evidence="2 3">
    <name type="scientific">Serratia grimesii</name>
    <dbReference type="NCBI Taxonomy" id="82995"/>
    <lineage>
        <taxon>Bacteria</taxon>
        <taxon>Pseudomonadati</taxon>
        <taxon>Pseudomonadota</taxon>
        <taxon>Gammaproteobacteria</taxon>
        <taxon>Enterobacterales</taxon>
        <taxon>Yersiniaceae</taxon>
        <taxon>Serratia</taxon>
    </lineage>
</organism>
<accession>A0A9C7QWD4</accession>
<protein>
    <recommendedName>
        <fullName evidence="4">PepSY-associated TM helix</fullName>
    </recommendedName>
</protein>
<evidence type="ECO:0000313" key="2">
    <source>
        <dbReference type="EMBL" id="HCK00057.1"/>
    </source>
</evidence>
<keyword evidence="1" id="KW-0812">Transmembrane</keyword>
<dbReference type="Proteomes" id="UP000262210">
    <property type="component" value="Unassembled WGS sequence"/>
</dbReference>
<evidence type="ECO:0008006" key="4">
    <source>
        <dbReference type="Google" id="ProtNLM"/>
    </source>
</evidence>
<dbReference type="EMBL" id="DPSM01000015">
    <property type="protein sequence ID" value="HCK00057.1"/>
    <property type="molecule type" value="Genomic_DNA"/>
</dbReference>
<evidence type="ECO:0000256" key="1">
    <source>
        <dbReference type="SAM" id="Phobius"/>
    </source>
</evidence>
<gene>
    <name evidence="2" type="ORF">DHV72_08525</name>
</gene>